<dbReference type="Proteomes" id="UP000703720">
    <property type="component" value="Unassembled WGS sequence"/>
</dbReference>
<sequence>MPAPHVDLRDLMQITDAGGYQRGLAYFRAGNVLDVVWHEDLLELEGHVSGSGDAQYQTEVGFVSSNGTRRVRTTRCSCPVRSGCKHVVATLLASNVHEYTEQAAALKRPAEAAPPPATTRAPESAPSWRSLLDPAVSRHPQPLALGVELRHRESRSENHWGPRPVRAATARDLARPGGELLLAIRPLMRSAQTGSWIQGGAGWDAVRRDAAQFGRMQNRWFGDLLSISRDSLLSGNAGDWLVLDQVESPLLWGQLRTGAELGIPLVASQKNASVRLATSAEVSARIARVEDGSLSVAAEVQIEDATVPASAAHPIGRTGLYSAALIGARIEIVLAEAPLSEQIRALLAAPEPIVVPASDEQAFISDAYPLLARRSVVRAVGAVSLPEVPDPTPVLTITYERGDVVSYSFEWSYGRFGRVPFAWNDAAVRDASAEATTRARIEEAWQEFRATNFRPGGSFHDIDAAAFVAEGVPALEAVGVTVESIGAPKEYRELTGVPEVKVTTVETTDSDWFDLGILVTIDGRRIPFGPLFTALSKGRKKLLLSDGGYFSLNHPALDRLRDLIEEAGELQEWETGPRISRYQTDLWEEFEDLADEAEPAVNWRATAEGLRQATGVPETPVPAGVQAELRPYQKTGFDWLAFLWRHRMGGILADDMGLGKTLQLLTFLQHAKDQGETRPFLVLAPTSVLSTWRSEAARFTPGLRVSIVDSTSGRRADALRTAAESADLVVSSYTVARLDEEEFRTVEWAGLILDEAQFVKNPKTRLHRAIATFRSDVTYAVTGTPMENSLSELWSLLSLAAPGLFPSARKFRDRYIQPIEKGKVPENEEGGEYRARRLAQLRRRVRPLMLRRTKELVASDLPAKQEQLLEVELSPEHRALYDVVLQRERQKVLGLLDDLDRNRFIVFRSLTLLRMLSLAPGLVDEADAEIGSSKLDTLLERVIELQAEGHRALVFSQFTSFLDLAAARLEAAGIPYAHLDGSTRHREQVIDAFKAGEQPVFLISLKAGGFGLTLTEADYVFLLDPWWNPAAEEQAIDRTHRIGQTSQVFVYRMISTGTIEEKVLQLQQRKARLFTAVMDDDELFAQSITADDIKGLFEES</sequence>
<dbReference type="InterPro" id="IPR000330">
    <property type="entry name" value="SNF2_N"/>
</dbReference>
<accession>A0ABS4WRF5</accession>
<dbReference type="Gene3D" id="3.40.50.10810">
    <property type="entry name" value="Tandem AAA-ATPase domain"/>
    <property type="match status" value="1"/>
</dbReference>
<dbReference type="SMART" id="SM00490">
    <property type="entry name" value="HELICc"/>
    <property type="match status" value="1"/>
</dbReference>
<dbReference type="InterPro" id="IPR038718">
    <property type="entry name" value="SNF2-like_sf"/>
</dbReference>
<dbReference type="Pfam" id="PF00176">
    <property type="entry name" value="SNF2-rel_dom"/>
    <property type="match status" value="1"/>
</dbReference>
<dbReference type="InterPro" id="IPR007527">
    <property type="entry name" value="Znf_SWIM"/>
</dbReference>
<comment type="caution">
    <text evidence="7">The sequence shown here is derived from an EMBL/GenBank/DDBJ whole genome shotgun (WGS) entry which is preliminary data.</text>
</comment>
<feature type="compositionally biased region" description="Low complexity" evidence="3">
    <location>
        <begin position="118"/>
        <end position="127"/>
    </location>
</feature>
<evidence type="ECO:0000259" key="6">
    <source>
        <dbReference type="PROSITE" id="PS51194"/>
    </source>
</evidence>
<reference evidence="7 8" key="1">
    <citation type="submission" date="2021-03" db="EMBL/GenBank/DDBJ databases">
        <title>Sequencing the genomes of 1000 actinobacteria strains.</title>
        <authorList>
            <person name="Klenk H.-P."/>
        </authorList>
    </citation>
    <scope>NUCLEOTIDE SEQUENCE [LARGE SCALE GENOMIC DNA]</scope>
    <source>
        <strain evidence="7 8">DSM 13468</strain>
    </source>
</reference>
<gene>
    <name evidence="7" type="ORF">JOF42_002290</name>
</gene>
<feature type="domain" description="SWIM-type" evidence="4">
    <location>
        <begin position="56"/>
        <end position="95"/>
    </location>
</feature>
<dbReference type="InterPro" id="IPR027417">
    <property type="entry name" value="P-loop_NTPase"/>
</dbReference>
<evidence type="ECO:0000259" key="4">
    <source>
        <dbReference type="PROSITE" id="PS50966"/>
    </source>
</evidence>
<dbReference type="CDD" id="cd18793">
    <property type="entry name" value="SF2_C_SNF"/>
    <property type="match status" value="1"/>
</dbReference>
<feature type="domain" description="Helicase C-terminal" evidence="6">
    <location>
        <begin position="934"/>
        <end position="1100"/>
    </location>
</feature>
<keyword evidence="1" id="KW-0378">Hydrolase</keyword>
<organism evidence="7 8">
    <name type="scientific">Microbacterium phyllosphaerae</name>
    <dbReference type="NCBI Taxonomy" id="124798"/>
    <lineage>
        <taxon>Bacteria</taxon>
        <taxon>Bacillati</taxon>
        <taxon>Actinomycetota</taxon>
        <taxon>Actinomycetes</taxon>
        <taxon>Micrococcales</taxon>
        <taxon>Microbacteriaceae</taxon>
        <taxon>Microbacterium</taxon>
    </lineage>
</organism>
<keyword evidence="2" id="KW-0479">Metal-binding</keyword>
<dbReference type="PROSITE" id="PS50966">
    <property type="entry name" value="ZF_SWIM"/>
    <property type="match status" value="1"/>
</dbReference>
<keyword evidence="2" id="KW-0862">Zinc</keyword>
<dbReference type="Pfam" id="PF00271">
    <property type="entry name" value="Helicase_C"/>
    <property type="match status" value="1"/>
</dbReference>
<keyword evidence="2" id="KW-0863">Zinc-finger</keyword>
<dbReference type="SMART" id="SM00487">
    <property type="entry name" value="DEXDc"/>
    <property type="match status" value="1"/>
</dbReference>
<dbReference type="EMBL" id="JAGIOA010000001">
    <property type="protein sequence ID" value="MBP2378795.1"/>
    <property type="molecule type" value="Genomic_DNA"/>
</dbReference>
<proteinExistence type="predicted"/>
<dbReference type="InterPro" id="IPR014001">
    <property type="entry name" value="Helicase_ATP-bd"/>
</dbReference>
<dbReference type="PROSITE" id="PS51192">
    <property type="entry name" value="HELICASE_ATP_BIND_1"/>
    <property type="match status" value="1"/>
</dbReference>
<evidence type="ECO:0000256" key="2">
    <source>
        <dbReference type="PROSITE-ProRule" id="PRU00325"/>
    </source>
</evidence>
<keyword evidence="7" id="KW-0347">Helicase</keyword>
<keyword evidence="7" id="KW-0067">ATP-binding</keyword>
<dbReference type="Gene3D" id="3.40.50.300">
    <property type="entry name" value="P-loop containing nucleotide triphosphate hydrolases"/>
    <property type="match status" value="1"/>
</dbReference>
<dbReference type="PANTHER" id="PTHR10799">
    <property type="entry name" value="SNF2/RAD54 HELICASE FAMILY"/>
    <property type="match status" value="1"/>
</dbReference>
<dbReference type="InterPro" id="IPR001650">
    <property type="entry name" value="Helicase_C-like"/>
</dbReference>
<dbReference type="GO" id="GO:0004386">
    <property type="term" value="F:helicase activity"/>
    <property type="evidence" value="ECO:0007669"/>
    <property type="project" value="UniProtKB-KW"/>
</dbReference>
<evidence type="ECO:0000256" key="1">
    <source>
        <dbReference type="ARBA" id="ARBA00022801"/>
    </source>
</evidence>
<evidence type="ECO:0000313" key="8">
    <source>
        <dbReference type="Proteomes" id="UP000703720"/>
    </source>
</evidence>
<evidence type="ECO:0000256" key="3">
    <source>
        <dbReference type="SAM" id="MobiDB-lite"/>
    </source>
</evidence>
<dbReference type="RefSeq" id="WP_245340787.1">
    <property type="nucleotide sequence ID" value="NZ_BAAAIO010000001.1"/>
</dbReference>
<evidence type="ECO:0000259" key="5">
    <source>
        <dbReference type="PROSITE" id="PS51192"/>
    </source>
</evidence>
<name>A0ABS4WRF5_9MICO</name>
<evidence type="ECO:0000313" key="7">
    <source>
        <dbReference type="EMBL" id="MBP2378795.1"/>
    </source>
</evidence>
<dbReference type="InterPro" id="IPR049730">
    <property type="entry name" value="SNF2/RAD54-like_C"/>
</dbReference>
<dbReference type="PROSITE" id="PS51194">
    <property type="entry name" value="HELICASE_CTER"/>
    <property type="match status" value="1"/>
</dbReference>
<feature type="domain" description="Helicase ATP-binding" evidence="5">
    <location>
        <begin position="641"/>
        <end position="803"/>
    </location>
</feature>
<keyword evidence="7" id="KW-0547">Nucleotide-binding</keyword>
<protein>
    <submittedName>
        <fullName evidence="7">Superfamily II DNA or RNA helicase</fullName>
    </submittedName>
</protein>
<feature type="region of interest" description="Disordered" evidence="3">
    <location>
        <begin position="105"/>
        <end position="128"/>
    </location>
</feature>
<dbReference type="SUPFAM" id="SSF52540">
    <property type="entry name" value="P-loop containing nucleoside triphosphate hydrolases"/>
    <property type="match status" value="2"/>
</dbReference>
<keyword evidence="8" id="KW-1185">Reference proteome</keyword>